<dbReference type="PANTHER" id="PTHR35175">
    <property type="entry name" value="DUF1289 DOMAIN-CONTAINING PROTEIN"/>
    <property type="match status" value="1"/>
</dbReference>
<dbReference type="PANTHER" id="PTHR35175:SF2">
    <property type="entry name" value="DUF1289 DOMAIN-CONTAINING PROTEIN"/>
    <property type="match status" value="1"/>
</dbReference>
<keyword evidence="3" id="KW-1185">Reference proteome</keyword>
<evidence type="ECO:0000313" key="3">
    <source>
        <dbReference type="Proteomes" id="UP000199470"/>
    </source>
</evidence>
<feature type="region of interest" description="Disordered" evidence="1">
    <location>
        <begin position="1"/>
        <end position="22"/>
    </location>
</feature>
<gene>
    <name evidence="2" type="ORF">SAMN02982985_01465</name>
</gene>
<evidence type="ECO:0000313" key="2">
    <source>
        <dbReference type="EMBL" id="SFL77279.1"/>
    </source>
</evidence>
<protein>
    <submittedName>
        <fullName evidence="2">Uncharacterized protein</fullName>
    </submittedName>
</protein>
<feature type="compositionally biased region" description="Low complexity" evidence="1">
    <location>
        <begin position="7"/>
        <end position="22"/>
    </location>
</feature>
<dbReference type="AlphaFoldDB" id="A0A1I4KF54"/>
<organism evidence="2 3">
    <name type="scientific">Rugamonas rubra</name>
    <dbReference type="NCBI Taxonomy" id="758825"/>
    <lineage>
        <taxon>Bacteria</taxon>
        <taxon>Pseudomonadati</taxon>
        <taxon>Pseudomonadota</taxon>
        <taxon>Betaproteobacteria</taxon>
        <taxon>Burkholderiales</taxon>
        <taxon>Oxalobacteraceae</taxon>
        <taxon>Telluria group</taxon>
        <taxon>Rugamonas</taxon>
    </lineage>
</organism>
<dbReference type="Pfam" id="PF06945">
    <property type="entry name" value="DUF1289"/>
    <property type="match status" value="1"/>
</dbReference>
<reference evidence="2 3" key="1">
    <citation type="submission" date="2016-10" db="EMBL/GenBank/DDBJ databases">
        <authorList>
            <person name="de Groot N.N."/>
        </authorList>
    </citation>
    <scope>NUCLEOTIDE SEQUENCE [LARGE SCALE GENOMIC DNA]</scope>
    <source>
        <strain evidence="2 3">ATCC 43154</strain>
    </source>
</reference>
<dbReference type="OrthoDB" id="8911262at2"/>
<dbReference type="Proteomes" id="UP000199470">
    <property type="component" value="Unassembled WGS sequence"/>
</dbReference>
<accession>A0A1I4KF54</accession>
<sequence length="80" mass="8584">MSTELKSAPAAAPSTAPSAALSAPLPSPCVSLCKMDPDSGFCVGCLRTIDEIVQWAQAGDDFKRAVWAEIKRREELIDFD</sequence>
<proteinExistence type="predicted"/>
<dbReference type="EMBL" id="FOTW01000007">
    <property type="protein sequence ID" value="SFL77279.1"/>
    <property type="molecule type" value="Genomic_DNA"/>
</dbReference>
<dbReference type="STRING" id="758825.SAMN02982985_01465"/>
<dbReference type="RefSeq" id="WP_093385701.1">
    <property type="nucleotide sequence ID" value="NZ_FOTW01000007.1"/>
</dbReference>
<evidence type="ECO:0000256" key="1">
    <source>
        <dbReference type="SAM" id="MobiDB-lite"/>
    </source>
</evidence>
<name>A0A1I4KF54_9BURK</name>
<dbReference type="InterPro" id="IPR010710">
    <property type="entry name" value="DUF1289"/>
</dbReference>